<comment type="similarity">
    <text evidence="1 7">Belongs to the Lgt family.</text>
</comment>
<keyword evidence="10" id="KW-1185">Reference proteome</keyword>
<evidence type="ECO:0000256" key="1">
    <source>
        <dbReference type="ARBA" id="ARBA00007150"/>
    </source>
</evidence>
<sequence>MLSFLAFIAWDKDPILAHIGPLTLRWYGLLFMSGFVFGTFILSHIYKSERVSPRWVDVITIYMLVGTILGARLGHVLFYDPAYYLTSEHFWEIFKIWEGGLASHGATLGILLATYLFARNNKFDYLWVLDRIVIVVALGGAMIRLGNLMNSEIVGEPTDKPWGFVFVRDAEHLKPAVQPLPAGAVQVAAEPIVHADGSRGYRLLPAGTPVAADSPMAVPRHPTQIYEAAFCILLLLVLYGMWNRTKDRTPRGLLFGLFVVLLFTQRFLGEFLKENQEAFEDKLPLNMGQLLSLPLILVGLWVLWRAGKDPKNPYGYAPRDLEEQEAKDKKAIKA</sequence>
<dbReference type="RefSeq" id="WP_185887452.1">
    <property type="nucleotide sequence ID" value="NZ_CP060202.1"/>
</dbReference>
<feature type="transmembrane region" description="Helical" evidence="7">
    <location>
        <begin position="27"/>
        <end position="46"/>
    </location>
</feature>
<feature type="transmembrane region" description="Helical" evidence="7">
    <location>
        <begin position="225"/>
        <end position="242"/>
    </location>
</feature>
<keyword evidence="9" id="KW-0449">Lipoprotein</keyword>
<evidence type="ECO:0000256" key="5">
    <source>
        <dbReference type="ARBA" id="ARBA00022989"/>
    </source>
</evidence>
<evidence type="ECO:0000256" key="2">
    <source>
        <dbReference type="ARBA" id="ARBA00022475"/>
    </source>
</evidence>
<evidence type="ECO:0000256" key="4">
    <source>
        <dbReference type="ARBA" id="ARBA00022692"/>
    </source>
</evidence>
<evidence type="ECO:0000313" key="9">
    <source>
        <dbReference type="EMBL" id="QNH61522.1"/>
    </source>
</evidence>
<feature type="region of interest" description="Disordered" evidence="8">
    <location>
        <begin position="312"/>
        <end position="334"/>
    </location>
</feature>
<dbReference type="GO" id="GO:0042158">
    <property type="term" value="P:lipoprotein biosynthetic process"/>
    <property type="evidence" value="ECO:0007669"/>
    <property type="project" value="UniProtKB-UniRule"/>
</dbReference>
<feature type="transmembrane region" description="Helical" evidence="7">
    <location>
        <begin position="254"/>
        <end position="272"/>
    </location>
</feature>
<organism evidence="9 10">
    <name type="scientific">Hymenobacter sediminicola</name>
    <dbReference type="NCBI Taxonomy" id="2761579"/>
    <lineage>
        <taxon>Bacteria</taxon>
        <taxon>Pseudomonadati</taxon>
        <taxon>Bacteroidota</taxon>
        <taxon>Cytophagia</taxon>
        <taxon>Cytophagales</taxon>
        <taxon>Hymenobacteraceae</taxon>
        <taxon>Hymenobacter</taxon>
    </lineage>
</organism>
<keyword evidence="4 7" id="KW-0812">Transmembrane</keyword>
<dbReference type="InterPro" id="IPR001640">
    <property type="entry name" value="Lgt"/>
</dbReference>
<name>A0A7G7W579_9BACT</name>
<feature type="binding site" evidence="7">
    <location>
        <position position="144"/>
    </location>
    <ligand>
        <name>a 1,2-diacyl-sn-glycero-3-phospho-(1'-sn-glycerol)</name>
        <dbReference type="ChEBI" id="CHEBI:64716"/>
    </ligand>
</feature>
<comment type="subcellular location">
    <subcellularLocation>
        <location evidence="7">Cell membrane</location>
        <topology evidence="7">Multi-pass membrane protein</topology>
    </subcellularLocation>
</comment>
<feature type="transmembrane region" description="Helical" evidence="7">
    <location>
        <begin position="58"/>
        <end position="79"/>
    </location>
</feature>
<dbReference type="HAMAP" id="MF_01147">
    <property type="entry name" value="Lgt"/>
    <property type="match status" value="1"/>
</dbReference>
<feature type="compositionally biased region" description="Basic and acidic residues" evidence="8">
    <location>
        <begin position="319"/>
        <end position="334"/>
    </location>
</feature>
<dbReference type="GO" id="GO:0005886">
    <property type="term" value="C:plasma membrane"/>
    <property type="evidence" value="ECO:0007669"/>
    <property type="project" value="UniProtKB-SubCell"/>
</dbReference>
<dbReference type="GO" id="GO:0008961">
    <property type="term" value="F:phosphatidylglycerol-prolipoprotein diacylglyceryl transferase activity"/>
    <property type="evidence" value="ECO:0007669"/>
    <property type="project" value="UniProtKB-UniRule"/>
</dbReference>
<keyword evidence="2 7" id="KW-1003">Cell membrane</keyword>
<evidence type="ECO:0000256" key="3">
    <source>
        <dbReference type="ARBA" id="ARBA00022679"/>
    </source>
</evidence>
<dbReference type="Proteomes" id="UP000515489">
    <property type="component" value="Chromosome"/>
</dbReference>
<dbReference type="PANTHER" id="PTHR30589">
    <property type="entry name" value="PROLIPOPROTEIN DIACYLGLYCERYL TRANSFERASE"/>
    <property type="match status" value="1"/>
</dbReference>
<protein>
    <recommendedName>
        <fullName evidence="7">Phosphatidylglycerol--prolipoprotein diacylglyceryl transferase</fullName>
        <ecNumber evidence="7">2.5.1.145</ecNumber>
    </recommendedName>
</protein>
<dbReference type="EC" id="2.5.1.145" evidence="7"/>
<feature type="transmembrane region" description="Helical" evidence="7">
    <location>
        <begin position="284"/>
        <end position="304"/>
    </location>
</feature>
<dbReference type="EMBL" id="CP060202">
    <property type="protein sequence ID" value="QNH61522.1"/>
    <property type="molecule type" value="Genomic_DNA"/>
</dbReference>
<dbReference type="Pfam" id="PF01790">
    <property type="entry name" value="LGT"/>
    <property type="match status" value="1"/>
</dbReference>
<reference evidence="9 10" key="1">
    <citation type="submission" date="2020-08" db="EMBL/GenBank/DDBJ databases">
        <title>Hymenobacter sp. S2-20-2 genome sequencing.</title>
        <authorList>
            <person name="Jin L."/>
        </authorList>
    </citation>
    <scope>NUCLEOTIDE SEQUENCE [LARGE SCALE GENOMIC DNA]</scope>
    <source>
        <strain evidence="9 10">S2-20-2</strain>
    </source>
</reference>
<dbReference type="UniPathway" id="UPA00664"/>
<comment type="catalytic activity">
    <reaction evidence="7">
        <text>L-cysteinyl-[prolipoprotein] + a 1,2-diacyl-sn-glycero-3-phospho-(1'-sn-glycerol) = an S-1,2-diacyl-sn-glyceryl-L-cysteinyl-[prolipoprotein] + sn-glycerol 1-phosphate + H(+)</text>
        <dbReference type="Rhea" id="RHEA:56712"/>
        <dbReference type="Rhea" id="RHEA-COMP:14679"/>
        <dbReference type="Rhea" id="RHEA-COMP:14680"/>
        <dbReference type="ChEBI" id="CHEBI:15378"/>
        <dbReference type="ChEBI" id="CHEBI:29950"/>
        <dbReference type="ChEBI" id="CHEBI:57685"/>
        <dbReference type="ChEBI" id="CHEBI:64716"/>
        <dbReference type="ChEBI" id="CHEBI:140658"/>
        <dbReference type="EC" id="2.5.1.145"/>
    </reaction>
</comment>
<comment type="function">
    <text evidence="7">Catalyzes the transfer of the diacylglyceryl group from phosphatidylglycerol to the sulfhydryl group of the N-terminal cysteine of a prolipoprotein, the first step in the formation of mature lipoproteins.</text>
</comment>
<dbReference type="PANTHER" id="PTHR30589:SF0">
    <property type="entry name" value="PHOSPHATIDYLGLYCEROL--PROLIPOPROTEIN DIACYLGLYCERYL TRANSFERASE"/>
    <property type="match status" value="1"/>
</dbReference>
<dbReference type="NCBIfam" id="TIGR00544">
    <property type="entry name" value="lgt"/>
    <property type="match status" value="1"/>
</dbReference>
<evidence type="ECO:0000256" key="7">
    <source>
        <dbReference type="HAMAP-Rule" id="MF_01147"/>
    </source>
</evidence>
<proteinExistence type="inferred from homology"/>
<keyword evidence="5 7" id="KW-1133">Transmembrane helix</keyword>
<feature type="transmembrane region" description="Helical" evidence="7">
    <location>
        <begin position="99"/>
        <end position="118"/>
    </location>
</feature>
<dbReference type="AlphaFoldDB" id="A0A7G7W579"/>
<keyword evidence="3 7" id="KW-0808">Transferase</keyword>
<evidence type="ECO:0000256" key="6">
    <source>
        <dbReference type="ARBA" id="ARBA00023136"/>
    </source>
</evidence>
<accession>A0A7G7W579</accession>
<dbReference type="KEGG" id="hsk:H4317_15355"/>
<keyword evidence="6 7" id="KW-0472">Membrane</keyword>
<gene>
    <name evidence="7 9" type="primary">lgt</name>
    <name evidence="9" type="ORF">H4317_15355</name>
</gene>
<comment type="pathway">
    <text evidence="7">Protein modification; lipoprotein biosynthesis (diacylglyceryl transfer).</text>
</comment>
<feature type="transmembrane region" description="Helical" evidence="7">
    <location>
        <begin position="125"/>
        <end position="143"/>
    </location>
</feature>
<evidence type="ECO:0000256" key="8">
    <source>
        <dbReference type="SAM" id="MobiDB-lite"/>
    </source>
</evidence>
<evidence type="ECO:0000313" key="10">
    <source>
        <dbReference type="Proteomes" id="UP000515489"/>
    </source>
</evidence>